<proteinExistence type="predicted"/>
<organism evidence="2 3">
    <name type="scientific">Solitalea canadensis (strain ATCC 29591 / DSM 3403 / JCM 21819 / LMG 8368 / NBRC 15130 / NCIMB 12057 / USAM 9D)</name>
    <name type="common">Flexibacter canadensis</name>
    <dbReference type="NCBI Taxonomy" id="929556"/>
    <lineage>
        <taxon>Bacteria</taxon>
        <taxon>Pseudomonadati</taxon>
        <taxon>Bacteroidota</taxon>
        <taxon>Sphingobacteriia</taxon>
        <taxon>Sphingobacteriales</taxon>
        <taxon>Sphingobacteriaceae</taxon>
        <taxon>Solitalea</taxon>
    </lineage>
</organism>
<sequence>MLFETIETERLTLRKLTDDVYRSIFNNHSDNEIKQLFGIGTDEDLKVETEKVKKGLSTFNKTFLYFHLIDKQTNNIIGWCGYHTWYLDHFRAEIGYGLFDEAVKAKGIMTEALKPIIQYGFETMKLNRIEAFLSPDNIPSLKLVQKFGFTKEGHLREHYNKDNKLEDSAVYSLLKSEYKAID</sequence>
<reference evidence="2" key="1">
    <citation type="submission" date="2012-02" db="EMBL/GenBank/DDBJ databases">
        <title>The complete genome of Solitalea canadensis DSM 3403.</title>
        <authorList>
            <consortium name="US DOE Joint Genome Institute (JGI-PGF)"/>
            <person name="Lucas S."/>
            <person name="Copeland A."/>
            <person name="Lapidus A."/>
            <person name="Glavina del Rio T."/>
            <person name="Dalin E."/>
            <person name="Tice H."/>
            <person name="Bruce D."/>
            <person name="Goodwin L."/>
            <person name="Pitluck S."/>
            <person name="Peters L."/>
            <person name="Ovchinnikova G."/>
            <person name="Lu M."/>
            <person name="Kyrpides N."/>
            <person name="Mavromatis K."/>
            <person name="Ivanova N."/>
            <person name="Brettin T."/>
            <person name="Detter J.C."/>
            <person name="Han C."/>
            <person name="Larimer F."/>
            <person name="Land M."/>
            <person name="Hauser L."/>
            <person name="Markowitz V."/>
            <person name="Cheng J.-F."/>
            <person name="Hugenholtz P."/>
            <person name="Woyke T."/>
            <person name="Wu D."/>
            <person name="Spring S."/>
            <person name="Schroeder M."/>
            <person name="Kopitz M."/>
            <person name="Brambilla E."/>
            <person name="Klenk H.-P."/>
            <person name="Eisen J.A."/>
        </authorList>
    </citation>
    <scope>NUCLEOTIDE SEQUENCE</scope>
    <source>
        <strain evidence="2">DSM 3403</strain>
    </source>
</reference>
<evidence type="ECO:0000313" key="2">
    <source>
        <dbReference type="EMBL" id="AFD07023.1"/>
    </source>
</evidence>
<dbReference type="SUPFAM" id="SSF55729">
    <property type="entry name" value="Acyl-CoA N-acyltransferases (Nat)"/>
    <property type="match status" value="1"/>
</dbReference>
<dbReference type="Pfam" id="PF13302">
    <property type="entry name" value="Acetyltransf_3"/>
    <property type="match status" value="1"/>
</dbReference>
<dbReference type="OrthoDB" id="9811523at2"/>
<dbReference type="STRING" id="929556.Solca_1964"/>
<dbReference type="EMBL" id="CP003349">
    <property type="protein sequence ID" value="AFD07023.1"/>
    <property type="molecule type" value="Genomic_DNA"/>
</dbReference>
<dbReference type="GO" id="GO:0005840">
    <property type="term" value="C:ribosome"/>
    <property type="evidence" value="ECO:0007669"/>
    <property type="project" value="UniProtKB-KW"/>
</dbReference>
<dbReference type="RefSeq" id="WP_014680250.1">
    <property type="nucleotide sequence ID" value="NC_017770.1"/>
</dbReference>
<dbReference type="KEGG" id="scn:Solca_1964"/>
<dbReference type="InterPro" id="IPR016181">
    <property type="entry name" value="Acyl_CoA_acyltransferase"/>
</dbReference>
<dbReference type="GO" id="GO:0016747">
    <property type="term" value="F:acyltransferase activity, transferring groups other than amino-acyl groups"/>
    <property type="evidence" value="ECO:0007669"/>
    <property type="project" value="InterPro"/>
</dbReference>
<evidence type="ECO:0000259" key="1">
    <source>
        <dbReference type="PROSITE" id="PS51186"/>
    </source>
</evidence>
<dbReference type="InterPro" id="IPR000182">
    <property type="entry name" value="GNAT_dom"/>
</dbReference>
<dbReference type="Gene3D" id="3.40.630.30">
    <property type="match status" value="1"/>
</dbReference>
<dbReference type="AlphaFoldDB" id="H8KU43"/>
<dbReference type="InterPro" id="IPR051531">
    <property type="entry name" value="N-acetyltransferase"/>
</dbReference>
<accession>H8KU43</accession>
<keyword evidence="2" id="KW-0808">Transferase</keyword>
<evidence type="ECO:0000313" key="3">
    <source>
        <dbReference type="Proteomes" id="UP000007590"/>
    </source>
</evidence>
<dbReference type="Proteomes" id="UP000007590">
    <property type="component" value="Chromosome"/>
</dbReference>
<name>H8KU43_SOLCM</name>
<keyword evidence="2" id="KW-0687">Ribonucleoprotein</keyword>
<keyword evidence="3" id="KW-1185">Reference proteome</keyword>
<dbReference type="PROSITE" id="PS51186">
    <property type="entry name" value="GNAT"/>
    <property type="match status" value="1"/>
</dbReference>
<dbReference type="eggNOG" id="COG1670">
    <property type="taxonomic scope" value="Bacteria"/>
</dbReference>
<dbReference type="PANTHER" id="PTHR43792">
    <property type="entry name" value="GNAT FAMILY, PUTATIVE (AFU_ORTHOLOGUE AFUA_3G00765)-RELATED-RELATED"/>
    <property type="match status" value="1"/>
</dbReference>
<protein>
    <submittedName>
        <fullName evidence="2">Acetyltransferase, ribosomal protein N-acetylase</fullName>
    </submittedName>
</protein>
<gene>
    <name evidence="2" type="ordered locus">Solca_1964</name>
</gene>
<keyword evidence="2" id="KW-0689">Ribosomal protein</keyword>
<dbReference type="HOGENOM" id="CLU_013985_3_6_10"/>
<feature type="domain" description="N-acetyltransferase" evidence="1">
    <location>
        <begin position="11"/>
        <end position="177"/>
    </location>
</feature>